<protein>
    <submittedName>
        <fullName evidence="1">AMV006</fullName>
    </submittedName>
</protein>
<dbReference type="EMBL" id="AF250284">
    <property type="protein sequence ID" value="AAG02712.1"/>
    <property type="molecule type" value="Genomic_DNA"/>
</dbReference>
<organism evidence="1 2">
    <name type="scientific">Amsacta moorei entomopoxvirus</name>
    <name type="common">AmEPV</name>
    <dbReference type="NCBI Taxonomy" id="28321"/>
    <lineage>
        <taxon>Viruses</taxon>
        <taxon>Varidnaviria</taxon>
        <taxon>Bamfordvirae</taxon>
        <taxon>Nucleocytoviricota</taxon>
        <taxon>Pokkesviricetes</taxon>
        <taxon>Chitovirales</taxon>
        <taxon>Poxviridae</taxon>
        <taxon>Entomopoxvirinae</taxon>
        <taxon>Betaentomopoxvirus</taxon>
    </lineage>
</organism>
<keyword evidence="2" id="KW-1185">Reference proteome</keyword>
<dbReference type="OrthoDB" id="40645at10239"/>
<proteinExistence type="predicted"/>
<name>Q9EN40_AMEPV</name>
<dbReference type="RefSeq" id="NP_064788.1">
    <property type="nucleotide sequence ID" value="NC_002520.1"/>
</dbReference>
<reference evidence="1 2" key="1">
    <citation type="journal article" date="2000" name="Virology">
        <title>Complete genomic sequence of the Amsacta moorei entomopoxvirus: analysis and comparison with other poxviruses.</title>
        <authorList>
            <person name="Bawden A.L."/>
            <person name="Glassberg K.J."/>
            <person name="Diggans J."/>
            <person name="Shaw R."/>
            <person name="Farmerie W."/>
            <person name="Moyer R.W."/>
        </authorList>
    </citation>
    <scope>NUCLEOTIDE SEQUENCE [LARGE SCALE GENOMIC DNA]</scope>
</reference>
<gene>
    <name evidence="1" type="primary">AMV006</name>
</gene>
<dbReference type="GeneID" id="1494596"/>
<evidence type="ECO:0000313" key="2">
    <source>
        <dbReference type="Proteomes" id="UP000000872"/>
    </source>
</evidence>
<accession>Q9EN40</accession>
<organismHost>
    <name type="scientific">Amsacta</name>
    <dbReference type="NCBI Taxonomy" id="340055"/>
</organismHost>
<sequence length="132" mass="15988">MFNNYILYIYFQYKNLLKIYIKNKKTIKMTDNNIFTVILIKHHIQSNIKFEDTVNEIKKINNKISDEEICILYAQTKVDMEYLHFTEEDNINIQIINNYIHTEINNYCINYLLDNDNFTVDQVFPIIVELYS</sequence>
<dbReference type="KEGG" id="vg:1494596"/>
<dbReference type="Proteomes" id="UP000000872">
    <property type="component" value="Segment"/>
</dbReference>
<evidence type="ECO:0000313" key="1">
    <source>
        <dbReference type="EMBL" id="AAG02712.1"/>
    </source>
</evidence>